<keyword evidence="1" id="KW-0812">Transmembrane</keyword>
<evidence type="ECO:0000313" key="3">
    <source>
        <dbReference type="Proteomes" id="UP001230289"/>
    </source>
</evidence>
<dbReference type="EMBL" id="JAVFCB010000002">
    <property type="protein sequence ID" value="MDQ4212967.1"/>
    <property type="molecule type" value="Genomic_DNA"/>
</dbReference>
<dbReference type="Proteomes" id="UP001230289">
    <property type="component" value="Unassembled WGS sequence"/>
</dbReference>
<dbReference type="Pfam" id="PF02325">
    <property type="entry name" value="CCB3_YggT"/>
    <property type="match status" value="1"/>
</dbReference>
<protein>
    <submittedName>
        <fullName evidence="2">YggT family protein</fullName>
    </submittedName>
</protein>
<name>A0ABU0XCX7_9MICO</name>
<evidence type="ECO:0000313" key="2">
    <source>
        <dbReference type="EMBL" id="MDQ4212967.1"/>
    </source>
</evidence>
<keyword evidence="1" id="KW-0472">Membrane</keyword>
<comment type="caution">
    <text evidence="2">The sequence shown here is derived from an EMBL/GenBank/DDBJ whole genome shotgun (WGS) entry which is preliminary data.</text>
</comment>
<organism evidence="2 3">
    <name type="scientific">Microbacterium capsulatum</name>
    <dbReference type="NCBI Taxonomy" id="3041921"/>
    <lineage>
        <taxon>Bacteria</taxon>
        <taxon>Bacillati</taxon>
        <taxon>Actinomycetota</taxon>
        <taxon>Actinomycetes</taxon>
        <taxon>Micrococcales</taxon>
        <taxon>Microbacteriaceae</taxon>
        <taxon>Microbacterium</taxon>
    </lineage>
</organism>
<accession>A0ABU0XCX7</accession>
<proteinExistence type="predicted"/>
<feature type="transmembrane region" description="Helical" evidence="1">
    <location>
        <begin position="74"/>
        <end position="93"/>
    </location>
</feature>
<keyword evidence="3" id="KW-1185">Reference proteome</keyword>
<feature type="transmembrane region" description="Helical" evidence="1">
    <location>
        <begin position="6"/>
        <end position="28"/>
    </location>
</feature>
<keyword evidence="1" id="KW-1133">Transmembrane helix</keyword>
<evidence type="ECO:0000256" key="1">
    <source>
        <dbReference type="SAM" id="Phobius"/>
    </source>
</evidence>
<dbReference type="InterPro" id="IPR003425">
    <property type="entry name" value="CCB3/YggT"/>
</dbReference>
<reference evidence="2 3" key="1">
    <citation type="submission" date="2023-08" db="EMBL/GenBank/DDBJ databases">
        <title>Microbacterium sp. nov., isolated from a waste landfill.</title>
        <authorList>
            <person name="Wen W."/>
        </authorList>
    </citation>
    <scope>NUCLEOTIDE SEQUENCE [LARGE SCALE GENOMIC DNA]</scope>
    <source>
        <strain evidence="2 3">ASV81</strain>
    </source>
</reference>
<sequence length="98" mass="10878">MSVISVIAGVLNVLLLLYLLTLFVRLVLDYIPIFNRGWRPSGAGLIAAEVVYTITDPPIKLFRRLIPPLRLGPVSLDLGFTLTMLVVLILMAITRSFI</sequence>
<gene>
    <name evidence="2" type="ORF">RBR11_03475</name>
</gene>
<dbReference type="RefSeq" id="WP_308488292.1">
    <property type="nucleotide sequence ID" value="NZ_JAVFCB010000002.1"/>
</dbReference>